<evidence type="ECO:0000313" key="8">
    <source>
        <dbReference type="EMBL" id="TWU11157.1"/>
    </source>
</evidence>
<evidence type="ECO:0000259" key="7">
    <source>
        <dbReference type="PROSITE" id="PS50850"/>
    </source>
</evidence>
<keyword evidence="3 6" id="KW-1133">Transmembrane helix</keyword>
<keyword evidence="2 6" id="KW-0812">Transmembrane</keyword>
<dbReference type="OrthoDB" id="6360at2"/>
<dbReference type="InterPro" id="IPR020846">
    <property type="entry name" value="MFS_dom"/>
</dbReference>
<dbReference type="InterPro" id="IPR050382">
    <property type="entry name" value="MFS_Na/Anion_cotransporter"/>
</dbReference>
<evidence type="ECO:0000256" key="3">
    <source>
        <dbReference type="ARBA" id="ARBA00022989"/>
    </source>
</evidence>
<dbReference type="PROSITE" id="PS50850">
    <property type="entry name" value="MFS"/>
    <property type="match status" value="1"/>
</dbReference>
<dbReference type="PANTHER" id="PTHR11662">
    <property type="entry name" value="SOLUTE CARRIER FAMILY 17"/>
    <property type="match status" value="1"/>
</dbReference>
<organism evidence="8 9">
    <name type="scientific">Novipirellula galeiformis</name>
    <dbReference type="NCBI Taxonomy" id="2528004"/>
    <lineage>
        <taxon>Bacteria</taxon>
        <taxon>Pseudomonadati</taxon>
        <taxon>Planctomycetota</taxon>
        <taxon>Planctomycetia</taxon>
        <taxon>Pirellulales</taxon>
        <taxon>Pirellulaceae</taxon>
        <taxon>Novipirellula</taxon>
    </lineage>
</organism>
<feature type="transmembrane region" description="Helical" evidence="6">
    <location>
        <begin position="314"/>
        <end position="337"/>
    </location>
</feature>
<feature type="transmembrane region" description="Helical" evidence="6">
    <location>
        <begin position="214"/>
        <end position="235"/>
    </location>
</feature>
<dbReference type="SUPFAM" id="SSF103473">
    <property type="entry name" value="MFS general substrate transporter"/>
    <property type="match status" value="1"/>
</dbReference>
<dbReference type="InterPro" id="IPR036259">
    <property type="entry name" value="MFS_trans_sf"/>
</dbReference>
<evidence type="ECO:0000313" key="9">
    <source>
        <dbReference type="Proteomes" id="UP000316304"/>
    </source>
</evidence>
<keyword evidence="9" id="KW-1185">Reference proteome</keyword>
<evidence type="ECO:0000256" key="2">
    <source>
        <dbReference type="ARBA" id="ARBA00022692"/>
    </source>
</evidence>
<feature type="transmembrane region" description="Helical" evidence="6">
    <location>
        <begin position="185"/>
        <end position="208"/>
    </location>
</feature>
<dbReference type="GO" id="GO:0022857">
    <property type="term" value="F:transmembrane transporter activity"/>
    <property type="evidence" value="ECO:0007669"/>
    <property type="project" value="InterPro"/>
</dbReference>
<evidence type="ECO:0000256" key="1">
    <source>
        <dbReference type="ARBA" id="ARBA00004141"/>
    </source>
</evidence>
<feature type="transmembrane region" description="Helical" evidence="6">
    <location>
        <begin position="281"/>
        <end position="302"/>
    </location>
</feature>
<name>A0A5C6BHJ6_9BACT</name>
<feature type="transmembrane region" description="Helical" evidence="6">
    <location>
        <begin position="128"/>
        <end position="146"/>
    </location>
</feature>
<dbReference type="GO" id="GO:0016020">
    <property type="term" value="C:membrane"/>
    <property type="evidence" value="ECO:0007669"/>
    <property type="project" value="UniProtKB-SubCell"/>
</dbReference>
<sequence>MPDDLNSPEHFRATAGEPVPDAHDADLSELARKLPDAGGRATTVRYRVIGVSVLMAFILYLDRVCLGEIVKLEMFLADFSGDATGVEMDQDVLRARIGDTLAAFFWTYASFQIPAGWASDRFGARKMLTFYIAAWSLMTIATGLAATLTGLLFARLALGLAQAGAYPTSGGVIRRWFRTENRSIASGWVSMGGRIGGAVAPVLTVFAANQIGSWRIVLGIYGIVGLATAAIYYWVVRERPSEHPDVNEAEAKWIGSPADDHRSEVGDILPMLWACCLSRTLWLNSIVQFATNVGWAFLITWLPTYLIDRGLSEFNGGVLLTIILGVGIPAQLIGGWIGDWCVIRYGIRWGRVLPVAVSSMIAGLAYVACIGFDQVWMVVTCFAIVSFMTDVKNPPFWALIQDIGGRNTSGIFAWSNMWGNFGAALTSSVLPRLATLGASMGYGNGDSFMFVFLGGAFFLSGIAVLGMDATKLVQPPRDADSGASS</sequence>
<comment type="subcellular location">
    <subcellularLocation>
        <location evidence="1">Membrane</location>
        <topology evidence="1">Multi-pass membrane protein</topology>
    </subcellularLocation>
</comment>
<evidence type="ECO:0000256" key="6">
    <source>
        <dbReference type="SAM" id="Phobius"/>
    </source>
</evidence>
<reference evidence="8 9" key="1">
    <citation type="submission" date="2019-02" db="EMBL/GenBank/DDBJ databases">
        <title>Deep-cultivation of Planctomycetes and their phenomic and genomic characterization uncovers novel biology.</title>
        <authorList>
            <person name="Wiegand S."/>
            <person name="Jogler M."/>
            <person name="Boedeker C."/>
            <person name="Pinto D."/>
            <person name="Vollmers J."/>
            <person name="Rivas-Marin E."/>
            <person name="Kohn T."/>
            <person name="Peeters S.H."/>
            <person name="Heuer A."/>
            <person name="Rast P."/>
            <person name="Oberbeckmann S."/>
            <person name="Bunk B."/>
            <person name="Jeske O."/>
            <person name="Meyerdierks A."/>
            <person name="Storesund J.E."/>
            <person name="Kallscheuer N."/>
            <person name="Luecker S."/>
            <person name="Lage O.M."/>
            <person name="Pohl T."/>
            <person name="Merkel B.J."/>
            <person name="Hornburger P."/>
            <person name="Mueller R.-W."/>
            <person name="Bruemmer F."/>
            <person name="Labrenz M."/>
            <person name="Spormann A.M."/>
            <person name="Op Den Camp H."/>
            <person name="Overmann J."/>
            <person name="Amann R."/>
            <person name="Jetten M.S.M."/>
            <person name="Mascher T."/>
            <person name="Medema M.H."/>
            <person name="Devos D.P."/>
            <person name="Kaster A.-K."/>
            <person name="Ovreas L."/>
            <person name="Rohde M."/>
            <person name="Galperin M.Y."/>
            <person name="Jogler C."/>
        </authorList>
    </citation>
    <scope>NUCLEOTIDE SEQUENCE [LARGE SCALE GENOMIC DNA]</scope>
    <source>
        <strain evidence="8 9">Pla52o</strain>
    </source>
</reference>
<dbReference type="AlphaFoldDB" id="A0A5C6BHJ6"/>
<comment type="caution">
    <text evidence="8">The sequence shown here is derived from an EMBL/GenBank/DDBJ whole genome shotgun (WGS) entry which is preliminary data.</text>
</comment>
<gene>
    <name evidence="8" type="primary">sauU_5</name>
    <name evidence="8" type="ORF">Pla52o_55950</name>
</gene>
<dbReference type="PANTHER" id="PTHR11662:SF399">
    <property type="entry name" value="FI19708P1-RELATED"/>
    <property type="match status" value="1"/>
</dbReference>
<feature type="domain" description="Major facilitator superfamily (MFS) profile" evidence="7">
    <location>
        <begin position="48"/>
        <end position="472"/>
    </location>
</feature>
<feature type="transmembrane region" description="Helical" evidence="6">
    <location>
        <begin position="450"/>
        <end position="467"/>
    </location>
</feature>
<evidence type="ECO:0000256" key="5">
    <source>
        <dbReference type="SAM" id="MobiDB-lite"/>
    </source>
</evidence>
<dbReference type="Pfam" id="PF07690">
    <property type="entry name" value="MFS_1"/>
    <property type="match status" value="1"/>
</dbReference>
<feature type="transmembrane region" description="Helical" evidence="6">
    <location>
        <begin position="349"/>
        <end position="368"/>
    </location>
</feature>
<evidence type="ECO:0000256" key="4">
    <source>
        <dbReference type="ARBA" id="ARBA00023136"/>
    </source>
</evidence>
<dbReference type="InterPro" id="IPR011701">
    <property type="entry name" value="MFS"/>
</dbReference>
<feature type="transmembrane region" description="Helical" evidence="6">
    <location>
        <begin position="44"/>
        <end position="61"/>
    </location>
</feature>
<dbReference type="Gene3D" id="1.20.1250.20">
    <property type="entry name" value="MFS general substrate transporter like domains"/>
    <property type="match status" value="2"/>
</dbReference>
<dbReference type="Proteomes" id="UP000316304">
    <property type="component" value="Unassembled WGS sequence"/>
</dbReference>
<feature type="region of interest" description="Disordered" evidence="5">
    <location>
        <begin position="1"/>
        <end position="22"/>
    </location>
</feature>
<dbReference type="RefSeq" id="WP_146597482.1">
    <property type="nucleotide sequence ID" value="NZ_SJPT01000017.1"/>
</dbReference>
<keyword evidence="4 6" id="KW-0472">Membrane</keyword>
<accession>A0A5C6BHJ6</accession>
<proteinExistence type="predicted"/>
<dbReference type="EMBL" id="SJPT01000017">
    <property type="protein sequence ID" value="TWU11157.1"/>
    <property type="molecule type" value="Genomic_DNA"/>
</dbReference>
<protein>
    <submittedName>
        <fullName evidence="8">Putative sulfoacetate transporter SauU</fullName>
    </submittedName>
</protein>